<evidence type="ECO:0000313" key="2">
    <source>
        <dbReference type="EMBL" id="GMH88966.1"/>
    </source>
</evidence>
<gene>
    <name evidence="2" type="ORF">TrST_g1667</name>
</gene>
<dbReference type="EMBL" id="BRXY01000349">
    <property type="protein sequence ID" value="GMH88966.1"/>
    <property type="molecule type" value="Genomic_DNA"/>
</dbReference>
<accession>A0A9W7BI49</accession>
<feature type="transmembrane region" description="Helical" evidence="1">
    <location>
        <begin position="326"/>
        <end position="346"/>
    </location>
</feature>
<feature type="transmembrane region" description="Helical" evidence="1">
    <location>
        <begin position="301"/>
        <end position="320"/>
    </location>
</feature>
<dbReference type="OrthoDB" id="206487at2759"/>
<keyword evidence="3" id="KW-1185">Reference proteome</keyword>
<proteinExistence type="predicted"/>
<dbReference type="AlphaFoldDB" id="A0A9W7BI49"/>
<keyword evidence="1" id="KW-0812">Transmembrane</keyword>
<feature type="transmembrane region" description="Helical" evidence="1">
    <location>
        <begin position="425"/>
        <end position="448"/>
    </location>
</feature>
<keyword evidence="1" id="KW-0472">Membrane</keyword>
<evidence type="ECO:0000256" key="1">
    <source>
        <dbReference type="SAM" id="Phobius"/>
    </source>
</evidence>
<sequence length="576" mass="64242">MADTAMEFRVALSSQHDSVITATDIIDSCFFLGCDLQMSQKELLAVMEEINNAEPDETHLPNTRRLVALSATSTRALILANKLMITKNSLPLPLHFIERVCMSVLGILSLTNARHTPIRNEAENKSIRKVTGRVCSMLDVCALFIRVPPLMQLVLNGTLSPEASQMFVSFSLIQQIAIWLVMLREATHYSRRGRWLDTEVLMNVRRSNFWNVRLHSSTSKMSAMEYLRQIAKISEADDFLNIFLVKPTLFEEVKTFNEGAGRIQRSISKKNSFSKTILDSTNIHEKTLKKTFSLFASLKQMFPLGVGIFSLLVLLGAAPGGEPVNLAMGCFPTFILVVMTTQVFVLETVKDFWSHKRLLSSFLYSIGALSEAEVQSKGHSAMLKKLVAEPHEFKFICENAEDLCAILFVYDTILKYIKMRTRFHGGYIAGAIVVNIITAGMFLLSASFESMRAPVMVQVVLVWLSVFYAISLSAILYPLIKSSILIHDIFLRWLCSNHLTIHSELARGYNGSALNDKVKANLRSQLPLLETKREELMANPSRLTVCGVNVTAGNLGQFLAAVSCSILSGLVKQSAQ</sequence>
<evidence type="ECO:0000313" key="3">
    <source>
        <dbReference type="Proteomes" id="UP001165085"/>
    </source>
</evidence>
<organism evidence="2 3">
    <name type="scientific">Triparma strigata</name>
    <dbReference type="NCBI Taxonomy" id="1606541"/>
    <lineage>
        <taxon>Eukaryota</taxon>
        <taxon>Sar</taxon>
        <taxon>Stramenopiles</taxon>
        <taxon>Ochrophyta</taxon>
        <taxon>Bolidophyceae</taxon>
        <taxon>Parmales</taxon>
        <taxon>Triparmaceae</taxon>
        <taxon>Triparma</taxon>
    </lineage>
</organism>
<feature type="transmembrane region" description="Helical" evidence="1">
    <location>
        <begin position="460"/>
        <end position="480"/>
    </location>
</feature>
<name>A0A9W7BI49_9STRA</name>
<reference evidence="3" key="1">
    <citation type="journal article" date="2023" name="Commun. Biol.">
        <title>Genome analysis of Parmales, the sister group of diatoms, reveals the evolutionary specialization of diatoms from phago-mixotrophs to photoautotrophs.</title>
        <authorList>
            <person name="Ban H."/>
            <person name="Sato S."/>
            <person name="Yoshikawa S."/>
            <person name="Yamada K."/>
            <person name="Nakamura Y."/>
            <person name="Ichinomiya M."/>
            <person name="Sato N."/>
            <person name="Blanc-Mathieu R."/>
            <person name="Endo H."/>
            <person name="Kuwata A."/>
            <person name="Ogata H."/>
        </authorList>
    </citation>
    <scope>NUCLEOTIDE SEQUENCE [LARGE SCALE GENOMIC DNA]</scope>
    <source>
        <strain evidence="3">NIES 3701</strain>
    </source>
</reference>
<dbReference type="Proteomes" id="UP001165085">
    <property type="component" value="Unassembled WGS sequence"/>
</dbReference>
<keyword evidence="1" id="KW-1133">Transmembrane helix</keyword>
<protein>
    <submittedName>
        <fullName evidence="2">Uncharacterized protein</fullName>
    </submittedName>
</protein>
<comment type="caution">
    <text evidence="2">The sequence shown here is derived from an EMBL/GenBank/DDBJ whole genome shotgun (WGS) entry which is preliminary data.</text>
</comment>